<dbReference type="OrthoDB" id="1650at2759"/>
<dbReference type="RefSeq" id="XP_013321981.1">
    <property type="nucleotide sequence ID" value="XM_013466527.1"/>
</dbReference>
<dbReference type="PANTHER" id="PTHR31465">
    <property type="entry name" value="PROTEIN RTA1-RELATED"/>
    <property type="match status" value="1"/>
</dbReference>
<evidence type="ECO:0000313" key="7">
    <source>
        <dbReference type="Proteomes" id="UP000054342"/>
    </source>
</evidence>
<feature type="transmembrane region" description="Helical" evidence="5">
    <location>
        <begin position="91"/>
        <end position="115"/>
    </location>
</feature>
<dbReference type="EMBL" id="KN847317">
    <property type="protein sequence ID" value="KIW61397.1"/>
    <property type="molecule type" value="Genomic_DNA"/>
</dbReference>
<dbReference type="AlphaFoldDB" id="A0A0D2DGG1"/>
<protein>
    <recommendedName>
        <fullName evidence="8">RTA1 domain-containing protein</fullName>
    </recommendedName>
</protein>
<dbReference type="InterPro" id="IPR007568">
    <property type="entry name" value="RTA1"/>
</dbReference>
<keyword evidence="3 5" id="KW-1133">Transmembrane helix</keyword>
<dbReference type="GeneID" id="25323432"/>
<evidence type="ECO:0000256" key="5">
    <source>
        <dbReference type="SAM" id="Phobius"/>
    </source>
</evidence>
<comment type="subcellular location">
    <subcellularLocation>
        <location evidence="1">Membrane</location>
        <topology evidence="1">Multi-pass membrane protein</topology>
    </subcellularLocation>
</comment>
<dbReference type="GO" id="GO:0016020">
    <property type="term" value="C:membrane"/>
    <property type="evidence" value="ECO:0007669"/>
    <property type="project" value="UniProtKB-SubCell"/>
</dbReference>
<keyword evidence="2 5" id="KW-0812">Transmembrane</keyword>
<organism evidence="6 7">
    <name type="scientific">Exophiala xenobiotica</name>
    <dbReference type="NCBI Taxonomy" id="348802"/>
    <lineage>
        <taxon>Eukaryota</taxon>
        <taxon>Fungi</taxon>
        <taxon>Dikarya</taxon>
        <taxon>Ascomycota</taxon>
        <taxon>Pezizomycotina</taxon>
        <taxon>Eurotiomycetes</taxon>
        <taxon>Chaetothyriomycetidae</taxon>
        <taxon>Chaetothyriales</taxon>
        <taxon>Herpotrichiellaceae</taxon>
        <taxon>Exophiala</taxon>
    </lineage>
</organism>
<dbReference type="Pfam" id="PF04479">
    <property type="entry name" value="RTA1"/>
    <property type="match status" value="2"/>
</dbReference>
<name>A0A0D2DGG1_9EURO</name>
<dbReference type="HOGENOM" id="CLU_033465_3_2_1"/>
<keyword evidence="4 5" id="KW-0472">Membrane</keyword>
<feature type="transmembrane region" description="Helical" evidence="5">
    <location>
        <begin position="59"/>
        <end position="79"/>
    </location>
</feature>
<proteinExistence type="predicted"/>
<evidence type="ECO:0000256" key="1">
    <source>
        <dbReference type="ARBA" id="ARBA00004141"/>
    </source>
</evidence>
<feature type="transmembrane region" description="Helical" evidence="5">
    <location>
        <begin position="229"/>
        <end position="249"/>
    </location>
</feature>
<feature type="transmembrane region" description="Helical" evidence="5">
    <location>
        <begin position="25"/>
        <end position="47"/>
    </location>
</feature>
<keyword evidence="7" id="KW-1185">Reference proteome</keyword>
<evidence type="ECO:0000256" key="4">
    <source>
        <dbReference type="ARBA" id="ARBA00023136"/>
    </source>
</evidence>
<reference evidence="6 7" key="1">
    <citation type="submission" date="2015-01" db="EMBL/GenBank/DDBJ databases">
        <title>The Genome Sequence of Exophiala xenobiotica CBS118157.</title>
        <authorList>
            <consortium name="The Broad Institute Genomics Platform"/>
            <person name="Cuomo C."/>
            <person name="de Hoog S."/>
            <person name="Gorbushina A."/>
            <person name="Stielow B."/>
            <person name="Teixiera M."/>
            <person name="Abouelleil A."/>
            <person name="Chapman S.B."/>
            <person name="Priest M."/>
            <person name="Young S.K."/>
            <person name="Wortman J."/>
            <person name="Nusbaum C."/>
            <person name="Birren B."/>
        </authorList>
    </citation>
    <scope>NUCLEOTIDE SEQUENCE [LARGE SCALE GENOMIC DNA]</scope>
    <source>
        <strain evidence="6 7">CBS 118157</strain>
    </source>
</reference>
<dbReference type="Proteomes" id="UP000054342">
    <property type="component" value="Unassembled WGS sequence"/>
</dbReference>
<evidence type="ECO:0000256" key="3">
    <source>
        <dbReference type="ARBA" id="ARBA00022989"/>
    </source>
</evidence>
<feature type="transmembrane region" description="Helical" evidence="5">
    <location>
        <begin position="187"/>
        <end position="209"/>
    </location>
</feature>
<sequence length="344" mass="38236">MASFNTRRDTPSPDEIDPYSYNPSLALAIVLTTFYLILSVWHMYLSMIYSRKQPIRHKYTICLFVAAIMSLAGWGMRILSIEYRHSWPMSVIWYACSQSCIVIAPVFVCASLYLLMTRLIRFNLPADDKEGGGGGRRPQVFWGLSPKRLGYLFIISDFTSFNTQGGGSSIAGAGSWKGTLRTVGIDVILVGLALQVITFTGFLTVFAMFQSRVNNMKDVSLQPGAKKVITGVWIASILVQVGILSVLSADDSDGKLTRCALWKQIRTVFRLVEFAMGDDGYLMTREWCVYVFEGGPMVTATAILAVYHPVLYMQQVSHTEASDGEVALEPRLLRPGSSQSLERC</sequence>
<dbReference type="PANTHER" id="PTHR31465:SF32">
    <property type="entry name" value="DOMAIN PROTEIN, PUTATIVE-RELATED"/>
    <property type="match status" value="1"/>
</dbReference>
<evidence type="ECO:0000256" key="2">
    <source>
        <dbReference type="ARBA" id="ARBA00022692"/>
    </source>
</evidence>
<dbReference type="STRING" id="348802.A0A0D2DGG1"/>
<gene>
    <name evidence="6" type="ORF">PV05_01524</name>
</gene>
<accession>A0A0D2DGG1</accession>
<evidence type="ECO:0008006" key="8">
    <source>
        <dbReference type="Google" id="ProtNLM"/>
    </source>
</evidence>
<evidence type="ECO:0000313" key="6">
    <source>
        <dbReference type="EMBL" id="KIW61397.1"/>
    </source>
</evidence>